<comment type="caution">
    <text evidence="4">The sequence shown here is derived from an EMBL/GenBank/DDBJ whole genome shotgun (WGS) entry which is preliminary data.</text>
</comment>
<dbReference type="Gene3D" id="3.30.70.260">
    <property type="match status" value="1"/>
</dbReference>
<dbReference type="SUPFAM" id="SSF81301">
    <property type="entry name" value="Nucleotidyltransferase"/>
    <property type="match status" value="1"/>
</dbReference>
<dbReference type="Gene3D" id="3.30.460.10">
    <property type="entry name" value="Beta Polymerase, domain 2"/>
    <property type="match status" value="1"/>
</dbReference>
<evidence type="ECO:0000313" key="4">
    <source>
        <dbReference type="EMBL" id="MDM8324727.1"/>
    </source>
</evidence>
<keyword evidence="5" id="KW-1185">Reference proteome</keyword>
<dbReference type="InterPro" id="IPR043519">
    <property type="entry name" value="NT_sf"/>
</dbReference>
<dbReference type="SUPFAM" id="SSF55021">
    <property type="entry name" value="ACT-like"/>
    <property type="match status" value="1"/>
</dbReference>
<gene>
    <name evidence="4" type="ORF">QUW60_05715</name>
</gene>
<dbReference type="Pfam" id="PF13328">
    <property type="entry name" value="HD_4"/>
    <property type="match status" value="1"/>
</dbReference>
<organism evidence="4 5">
    <name type="scientific">Bacteroides gallinaceum</name>
    <dbReference type="NCBI Taxonomy" id="1462571"/>
    <lineage>
        <taxon>Bacteria</taxon>
        <taxon>Pseudomonadati</taxon>
        <taxon>Bacteroidota</taxon>
        <taxon>Bacteroidia</taxon>
        <taxon>Bacteroidales</taxon>
        <taxon>Bacteroidaceae</taxon>
        <taxon>Bacteroides</taxon>
    </lineage>
</organism>
<evidence type="ECO:0000313" key="5">
    <source>
        <dbReference type="Proteomes" id="UP001169458"/>
    </source>
</evidence>
<feature type="domain" description="TGS" evidence="3">
    <location>
        <begin position="398"/>
        <end position="463"/>
    </location>
</feature>
<dbReference type="CDD" id="cd05399">
    <property type="entry name" value="NT_Rel-Spo_like"/>
    <property type="match status" value="1"/>
</dbReference>
<dbReference type="SUPFAM" id="SSF81271">
    <property type="entry name" value="TGS-like"/>
    <property type="match status" value="1"/>
</dbReference>
<dbReference type="NCBIfam" id="TIGR00691">
    <property type="entry name" value="spoT_relA"/>
    <property type="match status" value="1"/>
</dbReference>
<dbReference type="Pfam" id="PF04607">
    <property type="entry name" value="RelA_SpoT"/>
    <property type="match status" value="1"/>
</dbReference>
<dbReference type="PROSITE" id="PS51880">
    <property type="entry name" value="TGS"/>
    <property type="match status" value="1"/>
</dbReference>
<accession>A0ABT7VEK5</accession>
<evidence type="ECO:0000259" key="3">
    <source>
        <dbReference type="PROSITE" id="PS51880"/>
    </source>
</evidence>
<dbReference type="InterPro" id="IPR004095">
    <property type="entry name" value="TGS"/>
</dbReference>
<dbReference type="Pfam" id="PF13291">
    <property type="entry name" value="ACT_4"/>
    <property type="match status" value="1"/>
</dbReference>
<dbReference type="EMBL" id="JAUDEN010000007">
    <property type="protein sequence ID" value="MDM8324727.1"/>
    <property type="molecule type" value="Genomic_DNA"/>
</dbReference>
<dbReference type="RefSeq" id="WP_258337028.1">
    <property type="nucleotide sequence ID" value="NZ_JAUDCP010000005.1"/>
</dbReference>
<reference evidence="5" key="2">
    <citation type="submission" date="2023-07" db="EMBL/GenBank/DDBJ databases">
        <title>Identification and characterization of horizontal gene transfer across gut microbiota members of farm animals based on homology search.</title>
        <authorList>
            <person name="Schwarzerova J."/>
            <person name="Nykrynova M."/>
            <person name="Jureckova K."/>
            <person name="Cejkova D."/>
            <person name="Rychlik I."/>
        </authorList>
    </citation>
    <scope>NUCLEOTIDE SEQUENCE [LARGE SCALE GENOMIC DNA]</scope>
    <source>
        <strain evidence="5">109_WCHN</strain>
    </source>
</reference>
<dbReference type="PANTHER" id="PTHR21262">
    <property type="entry name" value="GUANOSINE-3',5'-BIS DIPHOSPHATE 3'-PYROPHOSPHOHYDROLASE"/>
    <property type="match status" value="1"/>
</dbReference>
<reference evidence="4 5" key="1">
    <citation type="submission" date="2023-06" db="EMBL/GenBank/DDBJ databases">
        <authorList>
            <person name="Zeman M."/>
            <person name="Kubasova T."/>
            <person name="Jahodarova E."/>
            <person name="Nykrynova M."/>
            <person name="Rychlik I."/>
        </authorList>
    </citation>
    <scope>NUCLEOTIDE SEQUENCE [LARGE SCALE GENOMIC DNA]</scope>
    <source>
        <strain evidence="4 5">109_WCHN</strain>
    </source>
</reference>
<comment type="function">
    <text evidence="1">In eubacteria ppGpp (guanosine 3'-diphosphate 5'-diphosphate) is a mediator of the stringent response that coordinates a variety of cellular activities in response to changes in nutritional abundance.</text>
</comment>
<dbReference type="InterPro" id="IPR007685">
    <property type="entry name" value="RelA_SpoT"/>
</dbReference>
<dbReference type="CDD" id="cd01668">
    <property type="entry name" value="TGS_RSH"/>
    <property type="match status" value="1"/>
</dbReference>
<dbReference type="SMART" id="SM00954">
    <property type="entry name" value="RelA_SpoT"/>
    <property type="match status" value="1"/>
</dbReference>
<dbReference type="Gene3D" id="1.10.3210.10">
    <property type="entry name" value="Hypothetical protein af1432"/>
    <property type="match status" value="1"/>
</dbReference>
<dbReference type="InterPro" id="IPR045865">
    <property type="entry name" value="ACT-like_dom_sf"/>
</dbReference>
<dbReference type="Pfam" id="PF02824">
    <property type="entry name" value="TGS"/>
    <property type="match status" value="1"/>
</dbReference>
<sequence>MEKNDFFTPEEHKQLIALYRKLLSLSKDTLLKDDCRKLKAHLIKDMSAGTIPRNVFGMNPIIEDIQTAVIVAEEIGMRRASILGIMLHESVEYNLCTLDTIKEEYGEDVAGIIRGLVKINELYDKSPTIESENFRNLLLSFAEDMRVILIIIADRVNLMRQIKDSPNEEARLKVANEAAYLYAPLAHKLGLYKLKSELEDLSLKYTQHDVYYHIKEKLNATKETRDRYIAAFIEPIRKKLEAAGLKFHMKGRTKSIHSIYQKMKRQGCPFEGVYDLFAIRIILDSPLEKEKQECWQAYSIVTDMYLPNPKRLRDWLSVPKSNGYESLHITVMGPEGKWVEVQIRTERMDEIAEKGLAAHWRYKGIKGETGLDEWLNSIRETLESADNDLDAMDQFKLDLYKDEVFVFSPKGDLYKLPKGATVLDFAFSIHSNVGCKCIGAKVNGKNVQLRQKLNSGDQVEIMTSNTQTPKRDWLNIVTTSKARNKIRQALKEIAARQSAFAKEMLERKFKNRKIEYDEAILMRLIRKLGFKTVTDFYQSISDESADINAIIDRYVEMQKRENELHDEITYRSAEAYNMPSPTEPKDYYKEDVLVIDQNLKGLDFTLAKCCHPIYGDDVFGFISISGGIKIHRNDCPNAKELKSRFPYRIVKARWAGKSQGKQYPITLRIIGHDDIGIITNITSIINKEDNILLRSISIDSHDGLFSGMLTVTVDDNAKLEALIKKIKTVKGVMQVNR</sequence>
<dbReference type="SUPFAM" id="SSF109604">
    <property type="entry name" value="HD-domain/PDEase-like"/>
    <property type="match status" value="1"/>
</dbReference>
<dbReference type="PANTHER" id="PTHR21262:SF31">
    <property type="entry name" value="GTP PYROPHOSPHOKINASE"/>
    <property type="match status" value="1"/>
</dbReference>
<dbReference type="Pfam" id="PF19296">
    <property type="entry name" value="RelA_AH_RIS"/>
    <property type="match status" value="1"/>
</dbReference>
<dbReference type="InterPro" id="IPR045600">
    <property type="entry name" value="RelA/SpoT_AH_RIS"/>
</dbReference>
<comment type="similarity">
    <text evidence="1">Belongs to the relA/spoT family.</text>
</comment>
<evidence type="ECO:0000259" key="2">
    <source>
        <dbReference type="PROSITE" id="PS51671"/>
    </source>
</evidence>
<protein>
    <submittedName>
        <fullName evidence="4">RelA/SpoT family protein</fullName>
    </submittedName>
</protein>
<dbReference type="InterPro" id="IPR033655">
    <property type="entry name" value="TGS_RelA/SpoT"/>
</dbReference>
<dbReference type="InterPro" id="IPR012675">
    <property type="entry name" value="Beta-grasp_dom_sf"/>
</dbReference>
<feature type="domain" description="ACT" evidence="2">
    <location>
        <begin position="666"/>
        <end position="737"/>
    </location>
</feature>
<dbReference type="Proteomes" id="UP001169458">
    <property type="component" value="Unassembled WGS sequence"/>
</dbReference>
<dbReference type="InterPro" id="IPR004811">
    <property type="entry name" value="RelA/Spo_fam"/>
</dbReference>
<dbReference type="Gene3D" id="3.10.20.30">
    <property type="match status" value="1"/>
</dbReference>
<proteinExistence type="inferred from homology"/>
<name>A0ABT7VEK5_9BACE</name>
<dbReference type="InterPro" id="IPR012676">
    <property type="entry name" value="TGS-like"/>
</dbReference>
<dbReference type="InterPro" id="IPR002912">
    <property type="entry name" value="ACT_dom"/>
</dbReference>
<dbReference type="PROSITE" id="PS51671">
    <property type="entry name" value="ACT"/>
    <property type="match status" value="1"/>
</dbReference>
<evidence type="ECO:0000256" key="1">
    <source>
        <dbReference type="RuleBase" id="RU003847"/>
    </source>
</evidence>